<name>A0A7V7UWM7_9BACI</name>
<accession>A0A7V7UWM7</accession>
<evidence type="ECO:0000313" key="2">
    <source>
        <dbReference type="EMBL" id="KAB2334330.1"/>
    </source>
</evidence>
<reference evidence="2 3" key="1">
    <citation type="journal article" date="2014" name="Arch. Microbiol.">
        <title>Bacillus mesophilum sp. nov., strain IITR-54T, a novel 4-chlorobiphenyl dechlorinating bacterium.</title>
        <authorList>
            <person name="Manickam N."/>
            <person name="Singh N.K."/>
            <person name="Bajaj A."/>
            <person name="Kumar R.M."/>
            <person name="Kaur G."/>
            <person name="Kaur N."/>
            <person name="Bala M."/>
            <person name="Kumar A."/>
            <person name="Mayilraj S."/>
        </authorList>
    </citation>
    <scope>NUCLEOTIDE SEQUENCE [LARGE SCALE GENOMIC DNA]</scope>
    <source>
        <strain evidence="2 3">IITR-54</strain>
    </source>
</reference>
<comment type="caution">
    <text evidence="2">The sequence shown here is derived from an EMBL/GenBank/DDBJ whole genome shotgun (WGS) entry which is preliminary data.</text>
</comment>
<protein>
    <submittedName>
        <fullName evidence="2">Uncharacterized protein</fullName>
    </submittedName>
</protein>
<evidence type="ECO:0000256" key="1">
    <source>
        <dbReference type="SAM" id="Phobius"/>
    </source>
</evidence>
<feature type="transmembrane region" description="Helical" evidence="1">
    <location>
        <begin position="12"/>
        <end position="31"/>
    </location>
</feature>
<sequence>MSEEVTSYIDRPLLFLFGLGFLLLGSILQYVNHRFFEKDKSFFWYIFNNWEILWCFIVGGFLILLVLLDFLASL</sequence>
<dbReference type="AlphaFoldDB" id="A0A7V7UWM7"/>
<feature type="transmembrane region" description="Helical" evidence="1">
    <location>
        <begin position="52"/>
        <end position="72"/>
    </location>
</feature>
<keyword evidence="3" id="KW-1185">Reference proteome</keyword>
<keyword evidence="1" id="KW-0472">Membrane</keyword>
<organism evidence="2 3">
    <name type="scientific">Bacillus mesophilum</name>
    <dbReference type="NCBI Taxonomy" id="1071718"/>
    <lineage>
        <taxon>Bacteria</taxon>
        <taxon>Bacillati</taxon>
        <taxon>Bacillota</taxon>
        <taxon>Bacilli</taxon>
        <taxon>Bacillales</taxon>
        <taxon>Bacillaceae</taxon>
        <taxon>Bacillus</taxon>
    </lineage>
</organism>
<dbReference type="RefSeq" id="WP_151573643.1">
    <property type="nucleotide sequence ID" value="NZ_WBOT01000002.1"/>
</dbReference>
<dbReference type="Proteomes" id="UP000441354">
    <property type="component" value="Unassembled WGS sequence"/>
</dbReference>
<gene>
    <name evidence="2" type="ORF">F7732_09685</name>
</gene>
<keyword evidence="1" id="KW-0812">Transmembrane</keyword>
<dbReference type="EMBL" id="WBOT01000002">
    <property type="protein sequence ID" value="KAB2334330.1"/>
    <property type="molecule type" value="Genomic_DNA"/>
</dbReference>
<proteinExistence type="predicted"/>
<evidence type="ECO:0000313" key="3">
    <source>
        <dbReference type="Proteomes" id="UP000441354"/>
    </source>
</evidence>
<keyword evidence="1" id="KW-1133">Transmembrane helix</keyword>